<dbReference type="InterPro" id="IPR011990">
    <property type="entry name" value="TPR-like_helical_dom_sf"/>
</dbReference>
<dbReference type="RefSeq" id="WP_006860773.1">
    <property type="nucleotide sequence ID" value="NZ_ACCL02000004.1"/>
</dbReference>
<dbReference type="OrthoDB" id="9812495at2"/>
<dbReference type="STRING" id="168384.SAMN05660368_00649"/>
<dbReference type="AlphaFoldDB" id="C6LBI1"/>
<organism evidence="1 2">
    <name type="scientific">Marvinbryantia formatexigens DSM 14469</name>
    <dbReference type="NCBI Taxonomy" id="478749"/>
    <lineage>
        <taxon>Bacteria</taxon>
        <taxon>Bacillati</taxon>
        <taxon>Bacillota</taxon>
        <taxon>Clostridia</taxon>
        <taxon>Lachnospirales</taxon>
        <taxon>Lachnospiraceae</taxon>
        <taxon>Marvinbryantia</taxon>
    </lineage>
</organism>
<dbReference type="Gene3D" id="1.25.40.10">
    <property type="entry name" value="Tetratricopeptide repeat domain"/>
    <property type="match status" value="1"/>
</dbReference>
<dbReference type="SUPFAM" id="SSF48452">
    <property type="entry name" value="TPR-like"/>
    <property type="match status" value="1"/>
</dbReference>
<keyword evidence="2" id="KW-1185">Reference proteome</keyword>
<evidence type="ECO:0000313" key="1">
    <source>
        <dbReference type="EMBL" id="EET61784.1"/>
    </source>
</evidence>
<protein>
    <recommendedName>
        <fullName evidence="3">Tetratricopeptide repeat protein</fullName>
    </recommendedName>
</protein>
<name>C6LBI1_9FIRM</name>
<dbReference type="eggNOG" id="COG0457">
    <property type="taxonomic scope" value="Bacteria"/>
</dbReference>
<gene>
    <name evidence="1" type="ORF">BRYFOR_05976</name>
</gene>
<reference evidence="1" key="1">
    <citation type="submission" date="2009-07" db="EMBL/GenBank/DDBJ databases">
        <authorList>
            <person name="Weinstock G."/>
            <person name="Sodergren E."/>
            <person name="Clifton S."/>
            <person name="Fulton L."/>
            <person name="Fulton B."/>
            <person name="Courtney L."/>
            <person name="Fronick C."/>
            <person name="Harrison M."/>
            <person name="Strong C."/>
            <person name="Farmer C."/>
            <person name="Delahaunty K."/>
            <person name="Markovic C."/>
            <person name="Hall O."/>
            <person name="Minx P."/>
            <person name="Tomlinson C."/>
            <person name="Mitreva M."/>
            <person name="Nelson J."/>
            <person name="Hou S."/>
            <person name="Wollam A."/>
            <person name="Pepin K.H."/>
            <person name="Johnson M."/>
            <person name="Bhonagiri V."/>
            <person name="Nash W.E."/>
            <person name="Warren W."/>
            <person name="Chinwalla A."/>
            <person name="Mardis E.R."/>
            <person name="Wilson R.K."/>
        </authorList>
    </citation>
    <scope>NUCLEOTIDE SEQUENCE [LARGE SCALE GENOMIC DNA]</scope>
    <source>
        <strain evidence="1">DSM 14469</strain>
    </source>
</reference>
<dbReference type="Proteomes" id="UP000005561">
    <property type="component" value="Unassembled WGS sequence"/>
</dbReference>
<evidence type="ECO:0008006" key="3">
    <source>
        <dbReference type="Google" id="ProtNLM"/>
    </source>
</evidence>
<sequence>MADLFEVSIDALIGYQFRNNDRQNVIARLKQYLHDRSSEDVYADIEKSLQRYPNCFEMAYYSARIYRVRGLCQNKPEYSRRALALYQRACMMIGQNTDPEVSEISVRNEMADIYLTLGEYDKCLEILKQYNPCRLNHPLIGQTLASACDDPKGALPYLSMALLDLTRTHMSIVTGYLNVYCKTGNYQDALLLVDWALAFYPGLRVPGKRSYMDKSEAILWAVRAEVLLSLNKKEDAINSLRQAKKIALLFDEAPSYDASNIRFFSCGTPATAFDDLGETAIIGIDNLILKHEKNELSDLWRRVKDESQTQICQ</sequence>
<evidence type="ECO:0000313" key="2">
    <source>
        <dbReference type="Proteomes" id="UP000005561"/>
    </source>
</evidence>
<accession>C6LBI1</accession>
<proteinExistence type="predicted"/>
<dbReference type="EMBL" id="ACCL02000004">
    <property type="protein sequence ID" value="EET61784.1"/>
    <property type="molecule type" value="Genomic_DNA"/>
</dbReference>
<comment type="caution">
    <text evidence="1">The sequence shown here is derived from an EMBL/GenBank/DDBJ whole genome shotgun (WGS) entry which is preliminary data.</text>
</comment>